<evidence type="ECO:0000256" key="1">
    <source>
        <dbReference type="ARBA" id="ARBA00010466"/>
    </source>
</evidence>
<organism evidence="7 8">
    <name type="scientific">Tigheibacillus halophilus</name>
    <dbReference type="NCBI Taxonomy" id="361280"/>
    <lineage>
        <taxon>Bacteria</taxon>
        <taxon>Bacillati</taxon>
        <taxon>Bacillota</taxon>
        <taxon>Bacilli</taxon>
        <taxon>Bacillales</taxon>
        <taxon>Bacillaceae</taxon>
        <taxon>Tigheibacillus</taxon>
    </lineage>
</organism>
<dbReference type="InterPro" id="IPR051054">
    <property type="entry name" value="SorC_transcr_regulators"/>
</dbReference>
<reference evidence="7 8" key="1">
    <citation type="submission" date="2023-10" db="EMBL/GenBank/DDBJ databases">
        <title>Virgibacillus halophilus 5B73C genome.</title>
        <authorList>
            <person name="Miliotis G."/>
            <person name="Sengupta P."/>
            <person name="Hameed A."/>
            <person name="Chuvochina M."/>
            <person name="Mcdonagh F."/>
            <person name="Simpson A.C."/>
            <person name="Singh N.K."/>
            <person name="Rekha P.D."/>
            <person name="Raman K."/>
            <person name="Hugenholtz P."/>
            <person name="Venkateswaran K."/>
        </authorList>
    </citation>
    <scope>NUCLEOTIDE SEQUENCE [LARGE SCALE GENOMIC DNA]</scope>
    <source>
        <strain evidence="7 8">5B73C</strain>
    </source>
</reference>
<comment type="caution">
    <text evidence="7">The sequence shown here is derived from an EMBL/GenBank/DDBJ whole genome shotgun (WGS) entry which is preliminary data.</text>
</comment>
<dbReference type="Gene3D" id="3.40.50.1360">
    <property type="match status" value="1"/>
</dbReference>
<dbReference type="InterPro" id="IPR037171">
    <property type="entry name" value="NagB/RpiA_transferase-like"/>
</dbReference>
<protein>
    <submittedName>
        <fullName evidence="7">Sugar-binding domain-containing protein</fullName>
    </submittedName>
</protein>
<comment type="similarity">
    <text evidence="1">Belongs to the SorC transcriptional regulatory family.</text>
</comment>
<dbReference type="PANTHER" id="PTHR34294:SF5">
    <property type="entry name" value="CENTRAL GLYCOLYTIC GENES REGULATOR"/>
    <property type="match status" value="1"/>
</dbReference>
<feature type="domain" description="CggR N-terminal DNA binding" evidence="6">
    <location>
        <begin position="19"/>
        <end position="88"/>
    </location>
</feature>
<dbReference type="InterPro" id="IPR007324">
    <property type="entry name" value="Sugar-bd_dom_put"/>
</dbReference>
<dbReference type="Proteomes" id="UP001281447">
    <property type="component" value="Unassembled WGS sequence"/>
</dbReference>
<keyword evidence="2" id="KW-0805">Transcription regulation</keyword>
<keyword evidence="4" id="KW-0804">Transcription</keyword>
<dbReference type="RefSeq" id="WP_390352351.1">
    <property type="nucleotide sequence ID" value="NZ_JBHUIZ010000003.1"/>
</dbReference>
<dbReference type="InterPro" id="IPR036390">
    <property type="entry name" value="WH_DNA-bd_sf"/>
</dbReference>
<evidence type="ECO:0000256" key="2">
    <source>
        <dbReference type="ARBA" id="ARBA00023015"/>
    </source>
</evidence>
<dbReference type="EMBL" id="JAWDIP010000004">
    <property type="protein sequence ID" value="MDY0395959.1"/>
    <property type="molecule type" value="Genomic_DNA"/>
</dbReference>
<dbReference type="PANTHER" id="PTHR34294">
    <property type="entry name" value="TRANSCRIPTIONAL REGULATOR-RELATED"/>
    <property type="match status" value="1"/>
</dbReference>
<dbReference type="SUPFAM" id="SSF100950">
    <property type="entry name" value="NagB/RpiA/CoA transferase-like"/>
    <property type="match status" value="1"/>
</dbReference>
<dbReference type="Gene3D" id="1.10.10.10">
    <property type="entry name" value="Winged helix-like DNA-binding domain superfamily/Winged helix DNA-binding domain"/>
    <property type="match status" value="1"/>
</dbReference>
<sequence length="339" mass="37495">MTALVNLLKKIYPDILHEVQQRYRILQSVELLQPVGRRGLAEQTRLTERNIRGEIDLLQTQGLLTITPKGMHLTTEGTLLLEQLSGWMNEINGLNVLEMQLKEKLQLKDAVIVSGDSDKDAWIKKDMGKAVFSLLKKIVRPDDIFAVTGGSTMFAVAEAMKPFAFEGKNVFVPARGGIGEQVENQANTIVATMAKKTNGEYRMLFVPDLLSEASYQSIIQEPAIHEILMQIRSADIVLHGVGDAMRMAERRQASADIISALREKNAVGEAFGYYFDASGNVVHKVQTVGMQLKDLDNDKYVVTVAGGKSKGRAIASYYKQGKSDVLITDEAAAKEILRD</sequence>
<name>A0ABU5C9R5_9BACI</name>
<keyword evidence="3" id="KW-0238">DNA-binding</keyword>
<evidence type="ECO:0000256" key="4">
    <source>
        <dbReference type="ARBA" id="ARBA00023163"/>
    </source>
</evidence>
<dbReference type="InterPro" id="IPR036388">
    <property type="entry name" value="WH-like_DNA-bd_sf"/>
</dbReference>
<dbReference type="InterPro" id="IPR048715">
    <property type="entry name" value="CggR_N"/>
</dbReference>
<keyword evidence="8" id="KW-1185">Reference proteome</keyword>
<dbReference type="Pfam" id="PF04198">
    <property type="entry name" value="Sugar-bind"/>
    <property type="match status" value="1"/>
</dbReference>
<accession>A0ABU5C9R5</accession>
<evidence type="ECO:0000313" key="7">
    <source>
        <dbReference type="EMBL" id="MDY0395959.1"/>
    </source>
</evidence>
<evidence type="ECO:0000313" key="8">
    <source>
        <dbReference type="Proteomes" id="UP001281447"/>
    </source>
</evidence>
<feature type="domain" description="Sugar-binding" evidence="5">
    <location>
        <begin position="90"/>
        <end position="338"/>
    </location>
</feature>
<gene>
    <name evidence="7" type="ORF">RWE15_18225</name>
</gene>
<evidence type="ECO:0000256" key="3">
    <source>
        <dbReference type="ARBA" id="ARBA00023125"/>
    </source>
</evidence>
<evidence type="ECO:0000259" key="5">
    <source>
        <dbReference type="Pfam" id="PF04198"/>
    </source>
</evidence>
<proteinExistence type="inferred from homology"/>
<dbReference type="SUPFAM" id="SSF46785">
    <property type="entry name" value="Winged helix' DNA-binding domain"/>
    <property type="match status" value="1"/>
</dbReference>
<dbReference type="Pfam" id="PF21715">
    <property type="entry name" value="CggR_N"/>
    <property type="match status" value="1"/>
</dbReference>
<evidence type="ECO:0000259" key="6">
    <source>
        <dbReference type="Pfam" id="PF21715"/>
    </source>
</evidence>